<dbReference type="Pfam" id="PF00392">
    <property type="entry name" value="GntR"/>
    <property type="match status" value="1"/>
</dbReference>
<keyword evidence="2" id="KW-0238">DNA-binding</keyword>
<dbReference type="PANTHER" id="PTHR44846:SF1">
    <property type="entry name" value="MANNOSYL-D-GLYCERATE TRANSPORT_METABOLISM SYSTEM REPRESSOR MNGR-RELATED"/>
    <property type="match status" value="1"/>
</dbReference>
<organism evidence="5 6">
    <name type="scientific">Pigmentiphaga daeguensis</name>
    <dbReference type="NCBI Taxonomy" id="414049"/>
    <lineage>
        <taxon>Bacteria</taxon>
        <taxon>Pseudomonadati</taxon>
        <taxon>Pseudomonadota</taxon>
        <taxon>Betaproteobacteria</taxon>
        <taxon>Burkholderiales</taxon>
        <taxon>Alcaligenaceae</taxon>
        <taxon>Pigmentiphaga</taxon>
    </lineage>
</organism>
<comment type="caution">
    <text evidence="5">The sequence shown here is derived from an EMBL/GenBank/DDBJ whole genome shotgun (WGS) entry which is preliminary data.</text>
</comment>
<dbReference type="Proteomes" id="UP001501706">
    <property type="component" value="Unassembled WGS sequence"/>
</dbReference>
<accession>A0ABN1C9B3</accession>
<dbReference type="InterPro" id="IPR036390">
    <property type="entry name" value="WH_DNA-bd_sf"/>
</dbReference>
<dbReference type="InterPro" id="IPR011663">
    <property type="entry name" value="UTRA"/>
</dbReference>
<dbReference type="Pfam" id="PF07702">
    <property type="entry name" value="UTRA"/>
    <property type="match status" value="1"/>
</dbReference>
<evidence type="ECO:0000313" key="6">
    <source>
        <dbReference type="Proteomes" id="UP001501706"/>
    </source>
</evidence>
<dbReference type="SMART" id="SM00866">
    <property type="entry name" value="UTRA"/>
    <property type="match status" value="1"/>
</dbReference>
<proteinExistence type="predicted"/>
<dbReference type="SUPFAM" id="SSF64288">
    <property type="entry name" value="Chorismate lyase-like"/>
    <property type="match status" value="1"/>
</dbReference>
<reference evidence="5 6" key="1">
    <citation type="journal article" date="2019" name="Int. J. Syst. Evol. Microbiol.">
        <title>The Global Catalogue of Microorganisms (GCM) 10K type strain sequencing project: providing services to taxonomists for standard genome sequencing and annotation.</title>
        <authorList>
            <consortium name="The Broad Institute Genomics Platform"/>
            <consortium name="The Broad Institute Genome Sequencing Center for Infectious Disease"/>
            <person name="Wu L."/>
            <person name="Ma J."/>
        </authorList>
    </citation>
    <scope>NUCLEOTIDE SEQUENCE [LARGE SCALE GENOMIC DNA]</scope>
    <source>
        <strain evidence="5 6">JCM 14330</strain>
    </source>
</reference>
<evidence type="ECO:0000256" key="1">
    <source>
        <dbReference type="ARBA" id="ARBA00023015"/>
    </source>
</evidence>
<dbReference type="PRINTS" id="PR00035">
    <property type="entry name" value="HTHGNTR"/>
</dbReference>
<evidence type="ECO:0000259" key="4">
    <source>
        <dbReference type="PROSITE" id="PS50949"/>
    </source>
</evidence>
<dbReference type="PROSITE" id="PS50949">
    <property type="entry name" value="HTH_GNTR"/>
    <property type="match status" value="1"/>
</dbReference>
<dbReference type="SUPFAM" id="SSF46785">
    <property type="entry name" value="Winged helix' DNA-binding domain"/>
    <property type="match status" value="1"/>
</dbReference>
<dbReference type="CDD" id="cd07377">
    <property type="entry name" value="WHTH_GntR"/>
    <property type="match status" value="1"/>
</dbReference>
<dbReference type="Gene3D" id="3.40.1410.10">
    <property type="entry name" value="Chorismate lyase-like"/>
    <property type="match status" value="1"/>
</dbReference>
<protein>
    <submittedName>
        <fullName evidence="5">GntR family transcriptional regulator</fullName>
    </submittedName>
</protein>
<keyword evidence="3" id="KW-0804">Transcription</keyword>
<dbReference type="Gene3D" id="1.10.10.10">
    <property type="entry name" value="Winged helix-like DNA-binding domain superfamily/Winged helix DNA-binding domain"/>
    <property type="match status" value="1"/>
</dbReference>
<evidence type="ECO:0000256" key="3">
    <source>
        <dbReference type="ARBA" id="ARBA00023163"/>
    </source>
</evidence>
<keyword evidence="6" id="KW-1185">Reference proteome</keyword>
<dbReference type="InterPro" id="IPR050679">
    <property type="entry name" value="Bact_HTH_transcr_reg"/>
</dbReference>
<sequence>MQSGTHVMDMPQWCFHGMTSWPAHLMQKLSRSLGTPLHHQISAVIKDGIANGRYQPGERLPTEDALCRLFSVSRITVRRAMQGLEEQGLIERRQGDGTFVAESAAVVSLQTPLSGFMAQVAESRALSTPRLLSFEEVEAPLQVLTGLMLPPGERVMKLVRLRTRGSLPILHSTAWLPADIAARLRPEDFSRHALSELMARAGFPYFRIEAAAGAALADPVLARDLQVPIGSALVDVRRVAFDQHGRAIEYQHVLGPSDRYQMRVTMRS</sequence>
<keyword evidence="1" id="KW-0805">Transcription regulation</keyword>
<dbReference type="InterPro" id="IPR028978">
    <property type="entry name" value="Chorismate_lyase_/UTRA_dom_sf"/>
</dbReference>
<evidence type="ECO:0000313" key="5">
    <source>
        <dbReference type="EMBL" id="GAA0514473.1"/>
    </source>
</evidence>
<feature type="domain" description="HTH gntR-type" evidence="4">
    <location>
        <begin position="35"/>
        <end position="103"/>
    </location>
</feature>
<dbReference type="SMART" id="SM00345">
    <property type="entry name" value="HTH_GNTR"/>
    <property type="match status" value="1"/>
</dbReference>
<evidence type="ECO:0000256" key="2">
    <source>
        <dbReference type="ARBA" id="ARBA00023125"/>
    </source>
</evidence>
<dbReference type="PANTHER" id="PTHR44846">
    <property type="entry name" value="MANNOSYL-D-GLYCERATE TRANSPORT/METABOLISM SYSTEM REPRESSOR MNGR-RELATED"/>
    <property type="match status" value="1"/>
</dbReference>
<dbReference type="InterPro" id="IPR036388">
    <property type="entry name" value="WH-like_DNA-bd_sf"/>
</dbReference>
<gene>
    <name evidence="5" type="ORF">GCM10009097_34870</name>
</gene>
<dbReference type="InterPro" id="IPR000524">
    <property type="entry name" value="Tscrpt_reg_HTH_GntR"/>
</dbReference>
<dbReference type="EMBL" id="BAAAEN010000014">
    <property type="protein sequence ID" value="GAA0514473.1"/>
    <property type="molecule type" value="Genomic_DNA"/>
</dbReference>
<name>A0ABN1C9B3_9BURK</name>